<dbReference type="EMBL" id="ML996706">
    <property type="protein sequence ID" value="KAF2396673.1"/>
    <property type="molecule type" value="Genomic_DNA"/>
</dbReference>
<organism evidence="2 3">
    <name type="scientific">Trichodelitschia bisporula</name>
    <dbReference type="NCBI Taxonomy" id="703511"/>
    <lineage>
        <taxon>Eukaryota</taxon>
        <taxon>Fungi</taxon>
        <taxon>Dikarya</taxon>
        <taxon>Ascomycota</taxon>
        <taxon>Pezizomycotina</taxon>
        <taxon>Dothideomycetes</taxon>
        <taxon>Dothideomycetes incertae sedis</taxon>
        <taxon>Phaeotrichales</taxon>
        <taxon>Phaeotrichaceae</taxon>
        <taxon>Trichodelitschia</taxon>
    </lineage>
</organism>
<feature type="region of interest" description="Disordered" evidence="1">
    <location>
        <begin position="348"/>
        <end position="525"/>
    </location>
</feature>
<feature type="compositionally biased region" description="Pro residues" evidence="1">
    <location>
        <begin position="654"/>
        <end position="663"/>
    </location>
</feature>
<feature type="region of interest" description="Disordered" evidence="1">
    <location>
        <begin position="1041"/>
        <end position="1121"/>
    </location>
</feature>
<accession>A0A6G1HKT6</accession>
<keyword evidence="3" id="KW-1185">Reference proteome</keyword>
<dbReference type="Proteomes" id="UP000799640">
    <property type="component" value="Unassembled WGS sequence"/>
</dbReference>
<feature type="compositionally biased region" description="Basic and acidic residues" evidence="1">
    <location>
        <begin position="1316"/>
        <end position="1326"/>
    </location>
</feature>
<evidence type="ECO:0000313" key="3">
    <source>
        <dbReference type="Proteomes" id="UP000799640"/>
    </source>
</evidence>
<feature type="compositionally biased region" description="Polar residues" evidence="1">
    <location>
        <begin position="1002"/>
        <end position="1012"/>
    </location>
</feature>
<feature type="compositionally biased region" description="Low complexity" evidence="1">
    <location>
        <begin position="156"/>
        <end position="167"/>
    </location>
</feature>
<feature type="compositionally biased region" description="Basic and acidic residues" evidence="1">
    <location>
        <begin position="234"/>
        <end position="246"/>
    </location>
</feature>
<feature type="region of interest" description="Disordered" evidence="1">
    <location>
        <begin position="983"/>
        <end position="1014"/>
    </location>
</feature>
<feature type="compositionally biased region" description="Basic and acidic residues" evidence="1">
    <location>
        <begin position="428"/>
        <end position="442"/>
    </location>
</feature>
<feature type="compositionally biased region" description="Low complexity" evidence="1">
    <location>
        <begin position="1390"/>
        <end position="1407"/>
    </location>
</feature>
<feature type="region of interest" description="Disordered" evidence="1">
    <location>
        <begin position="868"/>
        <end position="893"/>
    </location>
</feature>
<feature type="compositionally biased region" description="Basic and acidic residues" evidence="1">
    <location>
        <begin position="103"/>
        <end position="115"/>
    </location>
</feature>
<feature type="compositionally biased region" description="Polar residues" evidence="1">
    <location>
        <begin position="1042"/>
        <end position="1052"/>
    </location>
</feature>
<feature type="region of interest" description="Disordered" evidence="1">
    <location>
        <begin position="269"/>
        <end position="308"/>
    </location>
</feature>
<feature type="compositionally biased region" description="Polar residues" evidence="1">
    <location>
        <begin position="1341"/>
        <end position="1350"/>
    </location>
</feature>
<sequence>MAEQDVRDVVKEAQSAGDASSADVIASTTSSTAAGNGKAQQIDASSKSNLINHGGDSDSAVANYPSETHIVRESALHEPADSSHSDGHAGHFTGDMSAGSDTDTSKPEGLKDGGHARSNSLKKPTTFKSVSVTKNFLAKAAVGAPNAKPTDKGPSTAQTNTLAQQTAKPRLVAKSALGGGASRAGVASMSGAGTGPDASKVWNKNRPIPPAPPRQFTDEELQTRYGIHLATRLQSDESGKDPKWADIDDDEDDWAPETVEWMDGTKSNIVTADTHAAPPSDGKKSPSPVKADKPVEASVPIPATTPQIGAVGTSKTILKPSVPAPATKPGSLVLKGASERPTLVAKASTAVPAKSPWASLPPIDKVSPVVVNPPQPASVPKFQRDPHSFDSLPPLPAKEIAADDFNRTWREDRGNKELFNSQSGRYEPVNDTRRAPVRDHGPRQPAVLQRPSQPSAGPAEPSLAFQTSRSGGGEVWARRRTSSNVSGGSAGRRLSVSRPVDFGVQPEGMSPISVEQAESVTDRASKSFSRTSSIANAPIAINTGHSAAGAVQPPGTAANGTPQQEAHPVQSPALSVEDPVAMQNRLMREKIERAKLAKQLQMEAEAQEETERKARLALKVAALAATPSPKLADEKPKETPRLPVKSPSQKPAPVASPPKPPIPTSEGEVAQYGMIKVHQPHPVKKSIVTEASLTGRHAADPGLGAEVQSHGPPQPFKPVAKVEPTGNANIRGPMENKRLGDVGTETPSASWKPKLPSDSYNWGNNAISSNAVSNVWAPPPSNERALGNGTFEHNRYNTTAYNRSIAAAHGPPPPTTLEPVAGHVNPANEGNNTFTTQQQRNTQSTGQGRHPPLNTHHPRVLPNISTSQQLSSAQLPPIPPPHTRTTHPSSTTRVAMPTSLHKMAQVSTLDDWTNAPKMLQEADEANRRAFEEQMLKNMPVSVKTADVGHMHKTTAGGTSALNRKVVKSETFEHAGVTVTIEPNANAPSKTNVGSVVNTTNNPPESGASTVTKMATGKSDATAHVSVQDARVLTAIVAPNMAASHSQQSTKNSRFFPRGEAAGTKASSESPPPPELENHPVYDGSQQHPKVNLPNPKPTVRLPPKNDTPPTSPDETGKPDWQAKINSLFGNKSNKGSNSGIVQARRPSRFAFGAQDVRIELAAQAAQAAESKTTGEELFEDREFASTPKIHLPTTPHKNAHLPANATDNANADIDDELQTQSVATSDHLFSPTIMDGSVEVVVKFPGQERFAKCYIKVKPERGGYRSARGGYRQNNRWNSSRGRGGYSSRQDNAQGRNNGNSNHGYQNRQEGGPSRTDSDANRRDSSQSRSNSYGNRREGSQTRTNSNPRQGRNDNFRGSRGNGAAAFIAGRAFNNRGGENNRGGDRDRASSSSFYGSGSTTTVSGSS</sequence>
<gene>
    <name evidence="2" type="ORF">EJ06DRAFT_533937</name>
</gene>
<feature type="compositionally biased region" description="Basic and acidic residues" evidence="1">
    <location>
        <begin position="400"/>
        <end position="416"/>
    </location>
</feature>
<evidence type="ECO:0000313" key="2">
    <source>
        <dbReference type="EMBL" id="KAF2396673.1"/>
    </source>
</evidence>
<evidence type="ECO:0000256" key="1">
    <source>
        <dbReference type="SAM" id="MobiDB-lite"/>
    </source>
</evidence>
<feature type="region of interest" description="Disordered" evidence="1">
    <location>
        <begin position="545"/>
        <end position="576"/>
    </location>
</feature>
<feature type="compositionally biased region" description="Low complexity" evidence="1">
    <location>
        <begin position="1264"/>
        <end position="1289"/>
    </location>
</feature>
<feature type="region of interest" description="Disordered" evidence="1">
    <location>
        <begin position="627"/>
        <end position="666"/>
    </location>
</feature>
<feature type="region of interest" description="Disordered" evidence="1">
    <location>
        <begin position="828"/>
        <end position="856"/>
    </location>
</feature>
<feature type="compositionally biased region" description="Basic and acidic residues" evidence="1">
    <location>
        <begin position="69"/>
        <end position="89"/>
    </location>
</feature>
<reference evidence="2" key="1">
    <citation type="journal article" date="2020" name="Stud. Mycol.">
        <title>101 Dothideomycetes genomes: a test case for predicting lifestyles and emergence of pathogens.</title>
        <authorList>
            <person name="Haridas S."/>
            <person name="Albert R."/>
            <person name="Binder M."/>
            <person name="Bloem J."/>
            <person name="Labutti K."/>
            <person name="Salamov A."/>
            <person name="Andreopoulos B."/>
            <person name="Baker S."/>
            <person name="Barry K."/>
            <person name="Bills G."/>
            <person name="Bluhm B."/>
            <person name="Cannon C."/>
            <person name="Castanera R."/>
            <person name="Culley D."/>
            <person name="Daum C."/>
            <person name="Ezra D."/>
            <person name="Gonzalez J."/>
            <person name="Henrissat B."/>
            <person name="Kuo A."/>
            <person name="Liang C."/>
            <person name="Lipzen A."/>
            <person name="Lutzoni F."/>
            <person name="Magnuson J."/>
            <person name="Mondo S."/>
            <person name="Nolan M."/>
            <person name="Ohm R."/>
            <person name="Pangilinan J."/>
            <person name="Park H.-J."/>
            <person name="Ramirez L."/>
            <person name="Alfaro M."/>
            <person name="Sun H."/>
            <person name="Tritt A."/>
            <person name="Yoshinaga Y."/>
            <person name="Zwiers L.-H."/>
            <person name="Turgeon B."/>
            <person name="Goodwin S."/>
            <person name="Spatafora J."/>
            <person name="Crous P."/>
            <person name="Grigoriev I."/>
        </authorList>
    </citation>
    <scope>NUCLEOTIDE SEQUENCE</scope>
    <source>
        <strain evidence="2">CBS 262.69</strain>
    </source>
</reference>
<feature type="compositionally biased region" description="Basic and acidic residues" evidence="1">
    <location>
        <begin position="631"/>
        <end position="640"/>
    </location>
</feature>
<feature type="compositionally biased region" description="Low complexity" evidence="1">
    <location>
        <begin position="990"/>
        <end position="1001"/>
    </location>
</feature>
<feature type="compositionally biased region" description="Low complexity" evidence="1">
    <location>
        <begin position="830"/>
        <end position="848"/>
    </location>
</feature>
<feature type="region of interest" description="Disordered" evidence="1">
    <location>
        <begin position="230"/>
        <end position="253"/>
    </location>
</feature>
<feature type="compositionally biased region" description="Basic and acidic residues" evidence="1">
    <location>
        <begin position="1"/>
        <end position="11"/>
    </location>
</feature>
<feature type="compositionally biased region" description="Polar residues" evidence="1">
    <location>
        <begin position="26"/>
        <end position="51"/>
    </location>
</feature>
<dbReference type="OrthoDB" id="5416983at2759"/>
<feature type="region of interest" description="Disordered" evidence="1">
    <location>
        <begin position="141"/>
        <end position="217"/>
    </location>
</feature>
<feature type="compositionally biased region" description="Polar residues" evidence="1">
    <location>
        <begin position="117"/>
        <end position="129"/>
    </location>
</feature>
<protein>
    <submittedName>
        <fullName evidence="2">Uncharacterized protein</fullName>
    </submittedName>
</protein>
<feature type="region of interest" description="Disordered" evidence="1">
    <location>
        <begin position="707"/>
        <end position="752"/>
    </location>
</feature>
<feature type="region of interest" description="Disordered" evidence="1">
    <location>
        <begin position="1262"/>
        <end position="1407"/>
    </location>
</feature>
<name>A0A6G1HKT6_9PEZI</name>
<feature type="compositionally biased region" description="Polar residues" evidence="1">
    <location>
        <begin position="1290"/>
        <end position="1309"/>
    </location>
</feature>
<feature type="region of interest" description="Disordered" evidence="1">
    <location>
        <begin position="1"/>
        <end position="129"/>
    </location>
</feature>
<proteinExistence type="predicted"/>